<feature type="signal peptide" evidence="1">
    <location>
        <begin position="1"/>
        <end position="19"/>
    </location>
</feature>
<sequence length="392" mass="43693">MGELSSLLCWLFVLKGVFAQGQLGLKKEHRFVTLHSEETFVLRLLEVPRLASITVNVSNPQDSLEIHIAAPEVRFRKELANFELVEGISLPFYKDYGRISELQGWQSGIWSAETMRSAFTIKHWFHDLEDDSGDVFSHVVLFRAKPMRMIDLTRPCLNNVIYTGPLKAVRSLLLYADSANCPLFLMSNYPVTRFSNFGLKGNGSVVLSKVSVKGNSVPIIELDNSNYKFWTPTTIGAYVIRVDLPKSVSLNLTVSVGDKSSSKTSVIPSSLGTISSASYGLSAPVRFVSEPSLNRVGEKFPFVERSPGERPAESFELTSEIPRRYRIQIVDIAKGVNLNISTDRGQVGFQKNPGWRADFVASKVRFDYTNNNDKGSCCATRSPNVLQLRIAL</sequence>
<evidence type="ECO:0000313" key="2">
    <source>
        <dbReference type="EMBL" id="TKR93613.1"/>
    </source>
</evidence>
<evidence type="ECO:0000256" key="1">
    <source>
        <dbReference type="SAM" id="SignalP"/>
    </source>
</evidence>
<dbReference type="AlphaFoldDB" id="A0A4U5PBS7"/>
<reference evidence="2 3" key="2">
    <citation type="journal article" date="2019" name="G3 (Bethesda)">
        <title>Hybrid Assembly of the Genome of the Entomopathogenic Nematode Steinernema carpocapsae Identifies the X-Chromosome.</title>
        <authorList>
            <person name="Serra L."/>
            <person name="Macchietto M."/>
            <person name="Macias-Munoz A."/>
            <person name="McGill C.J."/>
            <person name="Rodriguez I.M."/>
            <person name="Rodriguez B."/>
            <person name="Murad R."/>
            <person name="Mortazavi A."/>
        </authorList>
    </citation>
    <scope>NUCLEOTIDE SEQUENCE [LARGE SCALE GENOMIC DNA]</scope>
    <source>
        <strain evidence="2 3">ALL</strain>
    </source>
</reference>
<proteinExistence type="predicted"/>
<feature type="chain" id="PRO_5020850608" evidence="1">
    <location>
        <begin position="20"/>
        <end position="392"/>
    </location>
</feature>
<evidence type="ECO:0000313" key="3">
    <source>
        <dbReference type="Proteomes" id="UP000298663"/>
    </source>
</evidence>
<reference evidence="2 3" key="1">
    <citation type="journal article" date="2015" name="Genome Biol.">
        <title>Comparative genomics of Steinernema reveals deeply conserved gene regulatory networks.</title>
        <authorList>
            <person name="Dillman A.R."/>
            <person name="Macchietto M."/>
            <person name="Porter C.F."/>
            <person name="Rogers A."/>
            <person name="Williams B."/>
            <person name="Antoshechkin I."/>
            <person name="Lee M.M."/>
            <person name="Goodwin Z."/>
            <person name="Lu X."/>
            <person name="Lewis E.E."/>
            <person name="Goodrich-Blair H."/>
            <person name="Stock S.P."/>
            <person name="Adams B.J."/>
            <person name="Sternberg P.W."/>
            <person name="Mortazavi A."/>
        </authorList>
    </citation>
    <scope>NUCLEOTIDE SEQUENCE [LARGE SCALE GENOMIC DNA]</scope>
    <source>
        <strain evidence="2 3">ALL</strain>
    </source>
</reference>
<dbReference type="EMBL" id="AZBU02000002">
    <property type="protein sequence ID" value="TKR93613.1"/>
    <property type="molecule type" value="Genomic_DNA"/>
</dbReference>
<gene>
    <name evidence="2" type="ORF">L596_008029</name>
</gene>
<organism evidence="2 3">
    <name type="scientific">Steinernema carpocapsae</name>
    <name type="common">Entomopathogenic nematode</name>
    <dbReference type="NCBI Taxonomy" id="34508"/>
    <lineage>
        <taxon>Eukaryota</taxon>
        <taxon>Metazoa</taxon>
        <taxon>Ecdysozoa</taxon>
        <taxon>Nematoda</taxon>
        <taxon>Chromadorea</taxon>
        <taxon>Rhabditida</taxon>
        <taxon>Tylenchina</taxon>
        <taxon>Panagrolaimomorpha</taxon>
        <taxon>Strongyloidoidea</taxon>
        <taxon>Steinernematidae</taxon>
        <taxon>Steinernema</taxon>
    </lineage>
</organism>
<keyword evidence="1" id="KW-0732">Signal</keyword>
<dbReference type="Proteomes" id="UP000298663">
    <property type="component" value="Unassembled WGS sequence"/>
</dbReference>
<keyword evidence="3" id="KW-1185">Reference proteome</keyword>
<name>A0A4U5PBS7_STECR</name>
<comment type="caution">
    <text evidence="2">The sequence shown here is derived from an EMBL/GenBank/DDBJ whole genome shotgun (WGS) entry which is preliminary data.</text>
</comment>
<protein>
    <submittedName>
        <fullName evidence="2">Uncharacterized protein</fullName>
    </submittedName>
</protein>
<accession>A0A4U5PBS7</accession>